<name>A0A1I3NR83_9RHOB</name>
<proteinExistence type="predicted"/>
<dbReference type="Proteomes" id="UP000199630">
    <property type="component" value="Unassembled WGS sequence"/>
</dbReference>
<evidence type="ECO:0000256" key="3">
    <source>
        <dbReference type="ARBA" id="ARBA00023163"/>
    </source>
</evidence>
<dbReference type="SUPFAM" id="SSF46785">
    <property type="entry name" value="Winged helix' DNA-binding domain"/>
    <property type="match status" value="1"/>
</dbReference>
<dbReference type="PROSITE" id="PS50949">
    <property type="entry name" value="HTH_GNTR"/>
    <property type="match status" value="1"/>
</dbReference>
<dbReference type="EMBL" id="FORH01000002">
    <property type="protein sequence ID" value="SFJ11818.1"/>
    <property type="molecule type" value="Genomic_DNA"/>
</dbReference>
<dbReference type="PANTHER" id="PTHR43537:SF24">
    <property type="entry name" value="GLUCONATE OPERON TRANSCRIPTIONAL REPRESSOR"/>
    <property type="match status" value="1"/>
</dbReference>
<reference evidence="6" key="1">
    <citation type="submission" date="2016-10" db="EMBL/GenBank/DDBJ databases">
        <authorList>
            <person name="Varghese N."/>
            <person name="Submissions S."/>
        </authorList>
    </citation>
    <scope>NUCLEOTIDE SEQUENCE [LARGE SCALE GENOMIC DNA]</scope>
    <source>
        <strain evidence="6">DSM 26471</strain>
    </source>
</reference>
<keyword evidence="2 5" id="KW-0238">DNA-binding</keyword>
<dbReference type="RefSeq" id="WP_090059517.1">
    <property type="nucleotide sequence ID" value="NZ_FORH01000002.1"/>
</dbReference>
<dbReference type="Gene3D" id="1.20.120.530">
    <property type="entry name" value="GntR ligand-binding domain-like"/>
    <property type="match status" value="1"/>
</dbReference>
<dbReference type="Gene3D" id="1.10.10.10">
    <property type="entry name" value="Winged helix-like DNA-binding domain superfamily/Winged helix DNA-binding domain"/>
    <property type="match status" value="1"/>
</dbReference>
<dbReference type="OrthoDB" id="6087511at2"/>
<dbReference type="STRING" id="588602.SAMN04487991_1450"/>
<dbReference type="InterPro" id="IPR036390">
    <property type="entry name" value="WH_DNA-bd_sf"/>
</dbReference>
<evidence type="ECO:0000256" key="2">
    <source>
        <dbReference type="ARBA" id="ARBA00023125"/>
    </source>
</evidence>
<dbReference type="InterPro" id="IPR011711">
    <property type="entry name" value="GntR_C"/>
</dbReference>
<gene>
    <name evidence="5" type="ORF">SAMN04487991_1450</name>
</gene>
<dbReference type="SMART" id="SM00895">
    <property type="entry name" value="FCD"/>
    <property type="match status" value="1"/>
</dbReference>
<protein>
    <submittedName>
        <fullName evidence="5">DNA-binding transcriptional regulator, GntR family</fullName>
    </submittedName>
</protein>
<dbReference type="GO" id="GO:0003700">
    <property type="term" value="F:DNA-binding transcription factor activity"/>
    <property type="evidence" value="ECO:0007669"/>
    <property type="project" value="InterPro"/>
</dbReference>
<dbReference type="Pfam" id="PF00392">
    <property type="entry name" value="GntR"/>
    <property type="match status" value="1"/>
</dbReference>
<dbReference type="InterPro" id="IPR036388">
    <property type="entry name" value="WH-like_DNA-bd_sf"/>
</dbReference>
<evidence type="ECO:0000313" key="5">
    <source>
        <dbReference type="EMBL" id="SFJ11818.1"/>
    </source>
</evidence>
<sequence>MGSRQSLQDMIAAAPKIGGKKSDVAYGIIKRAIIFRYYAPGTLLREQELARELQCSQGTVREALMHLVEDGLVQRSGYRGTQVTDISHAEAAEMVRVRLSIERSVAQGIAQNGISAVDRDALEAMIADMEQAHIREDQFQGAELDRAFHARIAEAAGMALLSPILQRCSLHIHRFTLGGLEVPRDFFQESGVGKEHQALLDELLSRDEARATAAMAGHLRHILTRWAPSLLETVGDAAFSMPAA</sequence>
<organism evidence="5 6">
    <name type="scientific">Celeribacter neptunius</name>
    <dbReference type="NCBI Taxonomy" id="588602"/>
    <lineage>
        <taxon>Bacteria</taxon>
        <taxon>Pseudomonadati</taxon>
        <taxon>Pseudomonadota</taxon>
        <taxon>Alphaproteobacteria</taxon>
        <taxon>Rhodobacterales</taxon>
        <taxon>Roseobacteraceae</taxon>
        <taxon>Celeribacter</taxon>
    </lineage>
</organism>
<feature type="domain" description="HTH gntR-type" evidence="4">
    <location>
        <begin position="19"/>
        <end position="86"/>
    </location>
</feature>
<keyword evidence="3" id="KW-0804">Transcription</keyword>
<evidence type="ECO:0000256" key="1">
    <source>
        <dbReference type="ARBA" id="ARBA00023015"/>
    </source>
</evidence>
<keyword evidence="6" id="KW-1185">Reference proteome</keyword>
<dbReference type="PANTHER" id="PTHR43537">
    <property type="entry name" value="TRANSCRIPTIONAL REGULATOR, GNTR FAMILY"/>
    <property type="match status" value="1"/>
</dbReference>
<keyword evidence="1" id="KW-0805">Transcription regulation</keyword>
<dbReference type="InterPro" id="IPR008920">
    <property type="entry name" value="TF_FadR/GntR_C"/>
</dbReference>
<evidence type="ECO:0000313" key="6">
    <source>
        <dbReference type="Proteomes" id="UP000199630"/>
    </source>
</evidence>
<dbReference type="GO" id="GO:0003677">
    <property type="term" value="F:DNA binding"/>
    <property type="evidence" value="ECO:0007669"/>
    <property type="project" value="UniProtKB-KW"/>
</dbReference>
<evidence type="ECO:0000259" key="4">
    <source>
        <dbReference type="PROSITE" id="PS50949"/>
    </source>
</evidence>
<dbReference type="Pfam" id="PF07729">
    <property type="entry name" value="FCD"/>
    <property type="match status" value="1"/>
</dbReference>
<accession>A0A1I3NR83</accession>
<dbReference type="InterPro" id="IPR000524">
    <property type="entry name" value="Tscrpt_reg_HTH_GntR"/>
</dbReference>
<dbReference type="AlphaFoldDB" id="A0A1I3NR83"/>
<dbReference type="SUPFAM" id="SSF48008">
    <property type="entry name" value="GntR ligand-binding domain-like"/>
    <property type="match status" value="1"/>
</dbReference>
<dbReference type="SMART" id="SM00345">
    <property type="entry name" value="HTH_GNTR"/>
    <property type="match status" value="1"/>
</dbReference>